<dbReference type="SMART" id="SM00418">
    <property type="entry name" value="HTH_ARSR"/>
    <property type="match status" value="1"/>
</dbReference>
<name>A0ABN3Y2V8_9ACTN</name>
<dbReference type="InterPro" id="IPR027395">
    <property type="entry name" value="WH_DNA-bd_dom"/>
</dbReference>
<dbReference type="CDD" id="cd00090">
    <property type="entry name" value="HTH_ARSR"/>
    <property type="match status" value="1"/>
</dbReference>
<evidence type="ECO:0000259" key="1">
    <source>
        <dbReference type="SMART" id="SM00418"/>
    </source>
</evidence>
<dbReference type="SUPFAM" id="SSF46785">
    <property type="entry name" value="Winged helix' DNA-binding domain"/>
    <property type="match status" value="1"/>
</dbReference>
<proteinExistence type="predicted"/>
<dbReference type="EMBL" id="BAAAWD010000007">
    <property type="protein sequence ID" value="GAA3007794.1"/>
    <property type="molecule type" value="Genomic_DNA"/>
</dbReference>
<dbReference type="Proteomes" id="UP001499930">
    <property type="component" value="Unassembled WGS sequence"/>
</dbReference>
<dbReference type="PANTHER" id="PTHR37318:SF1">
    <property type="entry name" value="BSL7504 PROTEIN"/>
    <property type="match status" value="1"/>
</dbReference>
<dbReference type="RefSeq" id="WP_344895164.1">
    <property type="nucleotide sequence ID" value="NZ_BAAAWD010000007.1"/>
</dbReference>
<evidence type="ECO:0000313" key="2">
    <source>
        <dbReference type="EMBL" id="GAA3007794.1"/>
    </source>
</evidence>
<feature type="domain" description="HTH arsR-type" evidence="1">
    <location>
        <begin position="8"/>
        <end position="84"/>
    </location>
</feature>
<dbReference type="InterPro" id="IPR036388">
    <property type="entry name" value="WH-like_DNA-bd_sf"/>
</dbReference>
<dbReference type="InterPro" id="IPR011991">
    <property type="entry name" value="ArsR-like_HTH"/>
</dbReference>
<organism evidence="2 3">
    <name type="scientific">Streptosporangium longisporum</name>
    <dbReference type="NCBI Taxonomy" id="46187"/>
    <lineage>
        <taxon>Bacteria</taxon>
        <taxon>Bacillati</taxon>
        <taxon>Actinomycetota</taxon>
        <taxon>Actinomycetes</taxon>
        <taxon>Streptosporangiales</taxon>
        <taxon>Streptosporangiaceae</taxon>
        <taxon>Streptosporangium</taxon>
    </lineage>
</organism>
<gene>
    <name evidence="2" type="ORF">GCM10017559_32530</name>
</gene>
<dbReference type="PANTHER" id="PTHR37318">
    <property type="entry name" value="BSL7504 PROTEIN"/>
    <property type="match status" value="1"/>
</dbReference>
<dbReference type="InterPro" id="IPR001845">
    <property type="entry name" value="HTH_ArsR_DNA-bd_dom"/>
</dbReference>
<protein>
    <submittedName>
        <fullName evidence="2">Transcriptional regulator</fullName>
    </submittedName>
</protein>
<comment type="caution">
    <text evidence="2">The sequence shown here is derived from an EMBL/GenBank/DDBJ whole genome shotgun (WGS) entry which is preliminary data.</text>
</comment>
<evidence type="ECO:0000313" key="3">
    <source>
        <dbReference type="Proteomes" id="UP001499930"/>
    </source>
</evidence>
<reference evidence="2 3" key="1">
    <citation type="journal article" date="2019" name="Int. J. Syst. Evol. Microbiol.">
        <title>The Global Catalogue of Microorganisms (GCM) 10K type strain sequencing project: providing services to taxonomists for standard genome sequencing and annotation.</title>
        <authorList>
            <consortium name="The Broad Institute Genomics Platform"/>
            <consortium name="The Broad Institute Genome Sequencing Center for Infectious Disease"/>
            <person name="Wu L."/>
            <person name="Ma J."/>
        </authorList>
    </citation>
    <scope>NUCLEOTIDE SEQUENCE [LARGE SCALE GENOMIC DNA]</scope>
    <source>
        <strain evidence="2 3">JCM 3106</strain>
    </source>
</reference>
<dbReference type="Pfam" id="PF13601">
    <property type="entry name" value="HTH_34"/>
    <property type="match status" value="1"/>
</dbReference>
<accession>A0ABN3Y2V8</accession>
<dbReference type="Gene3D" id="1.10.10.10">
    <property type="entry name" value="Winged helix-like DNA-binding domain superfamily/Winged helix DNA-binding domain"/>
    <property type="match status" value="1"/>
</dbReference>
<dbReference type="InterPro" id="IPR036390">
    <property type="entry name" value="WH_DNA-bd_sf"/>
</dbReference>
<keyword evidence="3" id="KW-1185">Reference proteome</keyword>
<sequence length="108" mass="11660">MSAPPTPAFNEVIHSPVRLRVCGLLRRMSELEFAVIRDTLGLNDANLSKNLRVLAEAGFVTVRKESSPVRADARRLTWVALTAEGRSALEDHLAALARIAEGSPDVAG</sequence>